<dbReference type="CDD" id="cd06558">
    <property type="entry name" value="crotonase-like"/>
    <property type="match status" value="1"/>
</dbReference>
<dbReference type="Proteomes" id="UP001142055">
    <property type="component" value="Chromosome 3"/>
</dbReference>
<dbReference type="FunFam" id="1.10.12.10:FF:000004">
    <property type="entry name" value="Delta3,5-delta2,4-dienoyl-CoA isomerase"/>
    <property type="match status" value="1"/>
</dbReference>
<dbReference type="InterPro" id="IPR001753">
    <property type="entry name" value="Enoyl-CoA_hydra/iso"/>
</dbReference>
<comment type="function">
    <text evidence="11">Isomerization of 3-trans,5-cis-dienoyl-CoA to 2-trans,4-trans-dienoyl-CoA.</text>
</comment>
<comment type="catalytic activity">
    <reaction evidence="10">
        <text>(3E,5Z,8Z,11Z,14Z)-eicosapentaenoyl-CoA = (2E,4E,8Z,11Z,14Z)-eicosapentaenoyl-CoA</text>
        <dbReference type="Rhea" id="RHEA:45224"/>
        <dbReference type="ChEBI" id="CHEBI:85090"/>
        <dbReference type="ChEBI" id="CHEBI:85091"/>
    </reaction>
</comment>
<keyword evidence="4" id="KW-0276">Fatty acid metabolism</keyword>
<evidence type="ECO:0000256" key="10">
    <source>
        <dbReference type="ARBA" id="ARBA00052809"/>
    </source>
</evidence>
<sequence length="311" mass="33994">MYSSTGSSIGRSFRSFSTSTAAYTSRYNDFELIQVSAPCNHVLHVELNRPEKRNALTREAFREIKTVFDEITDDQQCRAVVLSGTGKMFCAGIDYMDLMQSMGQVVAPPETTEPGQRDDVAGRSKFIKQLIALLQMPLTSIAKCPKPVIAAVHSNCIGAGVDMISAADIRYASTDAFFSIREVNIGMAADIGTLQRLPKIVGNDSLVREMAFTGGDFSADDALRLGLVSRVFPSQEETTNGAIELARRIASKSPVAVQGTKISLNYSRDHTVEEGLDFMQIWNMSMLQSEDLLVATTAVATKQESPEFPNL</sequence>
<organism evidence="13 14">
    <name type="scientific">Blomia tropicalis</name>
    <name type="common">Mite</name>
    <dbReference type="NCBI Taxonomy" id="40697"/>
    <lineage>
        <taxon>Eukaryota</taxon>
        <taxon>Metazoa</taxon>
        <taxon>Ecdysozoa</taxon>
        <taxon>Arthropoda</taxon>
        <taxon>Chelicerata</taxon>
        <taxon>Arachnida</taxon>
        <taxon>Acari</taxon>
        <taxon>Acariformes</taxon>
        <taxon>Sarcoptiformes</taxon>
        <taxon>Astigmata</taxon>
        <taxon>Glycyphagoidea</taxon>
        <taxon>Echimyopodidae</taxon>
        <taxon>Blomia</taxon>
    </lineage>
</organism>
<dbReference type="Gene3D" id="1.10.12.10">
    <property type="entry name" value="Lyase 2-enoyl-coa Hydratase, Chain A, domain 2"/>
    <property type="match status" value="1"/>
</dbReference>
<keyword evidence="6" id="KW-0443">Lipid metabolism</keyword>
<dbReference type="Gene3D" id="3.90.226.10">
    <property type="entry name" value="2-enoyl-CoA Hydratase, Chain A, domain 1"/>
    <property type="match status" value="1"/>
</dbReference>
<dbReference type="FunFam" id="3.90.226.10:FF:000024">
    <property type="entry name" value="Delta3,5-delta2,4-dienoyl-CoA isomerase"/>
    <property type="match status" value="1"/>
</dbReference>
<dbReference type="GO" id="GO:0006631">
    <property type="term" value="P:fatty acid metabolic process"/>
    <property type="evidence" value="ECO:0007669"/>
    <property type="project" value="UniProtKB-KW"/>
</dbReference>
<dbReference type="OMA" id="VGGGCQL"/>
<evidence type="ECO:0000256" key="1">
    <source>
        <dbReference type="ARBA" id="ARBA00004275"/>
    </source>
</evidence>
<dbReference type="InterPro" id="IPR029045">
    <property type="entry name" value="ClpP/crotonase-like_dom_sf"/>
</dbReference>
<evidence type="ECO:0000256" key="2">
    <source>
        <dbReference type="ARBA" id="ARBA00005005"/>
    </source>
</evidence>
<evidence type="ECO:0000313" key="14">
    <source>
        <dbReference type="Proteomes" id="UP001142055"/>
    </source>
</evidence>
<name>A0A9Q0M1A6_BLOTA</name>
<evidence type="ECO:0000256" key="5">
    <source>
        <dbReference type="ARBA" id="ARBA00022990"/>
    </source>
</evidence>
<comment type="pathway">
    <text evidence="2">Lipid metabolism; fatty acid beta-oxidation.</text>
</comment>
<evidence type="ECO:0000313" key="13">
    <source>
        <dbReference type="EMBL" id="KAJ6217229.1"/>
    </source>
</evidence>
<comment type="subcellular location">
    <subcellularLocation>
        <location evidence="1">Peroxisome</location>
    </subcellularLocation>
</comment>
<evidence type="ECO:0000256" key="4">
    <source>
        <dbReference type="ARBA" id="ARBA00022832"/>
    </source>
</evidence>
<dbReference type="Pfam" id="PF00378">
    <property type="entry name" value="ECH_1"/>
    <property type="match status" value="1"/>
</dbReference>
<comment type="caution">
    <text evidence="13">The sequence shown here is derived from an EMBL/GenBank/DDBJ whole genome shotgun (WGS) entry which is preliminary data.</text>
</comment>
<dbReference type="GO" id="GO:0051750">
    <property type="term" value="F:delta(3,5)-delta(2,4)-dienoyl-CoA isomerase activity"/>
    <property type="evidence" value="ECO:0007669"/>
    <property type="project" value="TreeGrafter"/>
</dbReference>
<protein>
    <recommendedName>
        <fullName evidence="12">Delta(3,5)-Delta(2,4)-dienoyl-CoA isomerase, mitochondrial</fullName>
    </recommendedName>
</protein>
<dbReference type="InterPro" id="IPR014748">
    <property type="entry name" value="Enoyl-CoA_hydra_C"/>
</dbReference>
<keyword evidence="7" id="KW-0576">Peroxisome</keyword>
<evidence type="ECO:0000256" key="12">
    <source>
        <dbReference type="ARBA" id="ARBA00071021"/>
    </source>
</evidence>
<keyword evidence="14" id="KW-1185">Reference proteome</keyword>
<dbReference type="GO" id="GO:0005777">
    <property type="term" value="C:peroxisome"/>
    <property type="evidence" value="ECO:0007669"/>
    <property type="project" value="UniProtKB-SubCell"/>
</dbReference>
<dbReference type="GO" id="GO:0005739">
    <property type="term" value="C:mitochondrion"/>
    <property type="evidence" value="ECO:0007669"/>
    <property type="project" value="TreeGrafter"/>
</dbReference>
<dbReference type="PANTHER" id="PTHR43149:SF1">
    <property type="entry name" value="DELTA(3,5)-DELTA(2,4)-DIENOYL-COA ISOMERASE, MITOCHONDRIAL"/>
    <property type="match status" value="1"/>
</dbReference>
<gene>
    <name evidence="13" type="ORF">RDWZM_008386</name>
</gene>
<dbReference type="AlphaFoldDB" id="A0A9Q0M1A6"/>
<keyword evidence="8" id="KW-0413">Isomerase</keyword>
<dbReference type="EMBL" id="JAPWDV010000003">
    <property type="protein sequence ID" value="KAJ6217229.1"/>
    <property type="molecule type" value="Genomic_DNA"/>
</dbReference>
<dbReference type="SUPFAM" id="SSF52096">
    <property type="entry name" value="ClpP/crotonase"/>
    <property type="match status" value="1"/>
</dbReference>
<accession>A0A9Q0M1A6</accession>
<evidence type="ECO:0000256" key="8">
    <source>
        <dbReference type="ARBA" id="ARBA00023235"/>
    </source>
</evidence>
<reference evidence="13" key="1">
    <citation type="submission" date="2022-12" db="EMBL/GenBank/DDBJ databases">
        <title>Genome assemblies of Blomia tropicalis.</title>
        <authorList>
            <person name="Cui Y."/>
        </authorList>
    </citation>
    <scope>NUCLEOTIDE SEQUENCE</scope>
    <source>
        <tissue evidence="13">Adult mites</tissue>
    </source>
</reference>
<evidence type="ECO:0000256" key="9">
    <source>
        <dbReference type="ARBA" id="ARBA00051408"/>
    </source>
</evidence>
<dbReference type="InterPro" id="IPR045002">
    <property type="entry name" value="Ech1-like"/>
</dbReference>
<comment type="catalytic activity">
    <reaction evidence="9">
        <text>(3E,5Z)-octadienoyl-CoA = (2E,4E)-octadienoyl-CoA</text>
        <dbReference type="Rhea" id="RHEA:45244"/>
        <dbReference type="ChEBI" id="CHEBI:62243"/>
        <dbReference type="ChEBI" id="CHEBI:85108"/>
    </reaction>
</comment>
<evidence type="ECO:0000256" key="11">
    <source>
        <dbReference type="ARBA" id="ARBA00055786"/>
    </source>
</evidence>
<keyword evidence="5" id="KW-0007">Acetylation</keyword>
<comment type="similarity">
    <text evidence="3">Belongs to the enoyl-CoA hydratase/isomerase family.</text>
</comment>
<evidence type="ECO:0000256" key="3">
    <source>
        <dbReference type="ARBA" id="ARBA00005254"/>
    </source>
</evidence>
<dbReference type="PANTHER" id="PTHR43149">
    <property type="entry name" value="ENOYL-COA HYDRATASE"/>
    <property type="match status" value="1"/>
</dbReference>
<evidence type="ECO:0000256" key="7">
    <source>
        <dbReference type="ARBA" id="ARBA00023140"/>
    </source>
</evidence>
<proteinExistence type="inferred from homology"/>
<evidence type="ECO:0000256" key="6">
    <source>
        <dbReference type="ARBA" id="ARBA00023098"/>
    </source>
</evidence>